<reference evidence="1" key="1">
    <citation type="submission" date="2020-05" db="EMBL/GenBank/DDBJ databases">
        <title>Large-scale comparative analyses of tick genomes elucidate their genetic diversity and vector capacities.</title>
        <authorList>
            <person name="Jia N."/>
            <person name="Wang J."/>
            <person name="Shi W."/>
            <person name="Du L."/>
            <person name="Sun Y."/>
            <person name="Zhan W."/>
            <person name="Jiang J."/>
            <person name="Wang Q."/>
            <person name="Zhang B."/>
            <person name="Ji P."/>
            <person name="Sakyi L.B."/>
            <person name="Cui X."/>
            <person name="Yuan T."/>
            <person name="Jiang B."/>
            <person name="Yang W."/>
            <person name="Lam T.T.-Y."/>
            <person name="Chang Q."/>
            <person name="Ding S."/>
            <person name="Wang X."/>
            <person name="Zhu J."/>
            <person name="Ruan X."/>
            <person name="Zhao L."/>
            <person name="Wei J."/>
            <person name="Que T."/>
            <person name="Du C."/>
            <person name="Cheng J."/>
            <person name="Dai P."/>
            <person name="Han X."/>
            <person name="Huang E."/>
            <person name="Gao Y."/>
            <person name="Liu J."/>
            <person name="Shao H."/>
            <person name="Ye R."/>
            <person name="Li L."/>
            <person name="Wei W."/>
            <person name="Wang X."/>
            <person name="Wang C."/>
            <person name="Yang T."/>
            <person name="Huo Q."/>
            <person name="Li W."/>
            <person name="Guo W."/>
            <person name="Chen H."/>
            <person name="Zhou L."/>
            <person name="Ni X."/>
            <person name="Tian J."/>
            <person name="Zhou Y."/>
            <person name="Sheng Y."/>
            <person name="Liu T."/>
            <person name="Pan Y."/>
            <person name="Xia L."/>
            <person name="Li J."/>
            <person name="Zhao F."/>
            <person name="Cao W."/>
        </authorList>
    </citation>
    <scope>NUCLEOTIDE SEQUENCE</scope>
    <source>
        <strain evidence="1">Hyas-2018</strain>
    </source>
</reference>
<protein>
    <submittedName>
        <fullName evidence="1">Uncharacterized protein</fullName>
    </submittedName>
</protein>
<keyword evidence="2" id="KW-1185">Reference proteome</keyword>
<dbReference type="Proteomes" id="UP000821845">
    <property type="component" value="Chromosome 7"/>
</dbReference>
<accession>A0ACB7RT20</accession>
<gene>
    <name evidence="1" type="ORF">HPB50_006893</name>
</gene>
<organism evidence="1 2">
    <name type="scientific">Hyalomma asiaticum</name>
    <name type="common">Tick</name>
    <dbReference type="NCBI Taxonomy" id="266040"/>
    <lineage>
        <taxon>Eukaryota</taxon>
        <taxon>Metazoa</taxon>
        <taxon>Ecdysozoa</taxon>
        <taxon>Arthropoda</taxon>
        <taxon>Chelicerata</taxon>
        <taxon>Arachnida</taxon>
        <taxon>Acari</taxon>
        <taxon>Parasitiformes</taxon>
        <taxon>Ixodida</taxon>
        <taxon>Ixodoidea</taxon>
        <taxon>Ixodidae</taxon>
        <taxon>Hyalomminae</taxon>
        <taxon>Hyalomma</taxon>
    </lineage>
</organism>
<evidence type="ECO:0000313" key="1">
    <source>
        <dbReference type="EMBL" id="KAH6925545.1"/>
    </source>
</evidence>
<proteinExistence type="predicted"/>
<evidence type="ECO:0000313" key="2">
    <source>
        <dbReference type="Proteomes" id="UP000821845"/>
    </source>
</evidence>
<sequence>MTVLRLLYGAASLALLLSSARGNLADDSVLFSINWPGSSPDKKLAPAEVSTGEVQWSTMMFTHSWSLPLQLETLWMVSAEKERYQCLLPAKPVSREVPTALLLKSRRTDLEQYWTYELCHGKSVRQYHEESINNKVVLQEYFLGKYDAKKLEADDASYLSKRSQVEVYIHTQRPPRIRLEGGLELPYFAVNMTGGTACELGEQAQRTTRVLYVCSQEARNEVLSIDELSTCEYQAVVLTPYLCAHPDYSPETSPENPIQCVAQDGAPRQPRGLWTEQVQPLPPPEPLPLPPQPPPTADKLSQLVQDFLAGSHCLTGGAGWWKYEFCYGKRVSQFHEEKGKERISILLGTWDHKAHVTWLDKHPERKPGRTPRYLTHFYGSGDTCDLTGKPRTVEVLLKCRQAKGNLDSVSLYLLEPRTCEYILGVESALVCSFLDKVDEYALPS</sequence>
<dbReference type="EMBL" id="CM023487">
    <property type="protein sequence ID" value="KAH6925545.1"/>
    <property type="molecule type" value="Genomic_DNA"/>
</dbReference>
<comment type="caution">
    <text evidence="1">The sequence shown here is derived from an EMBL/GenBank/DDBJ whole genome shotgun (WGS) entry which is preliminary data.</text>
</comment>
<name>A0ACB7RT20_HYAAI</name>